<proteinExistence type="inferred from homology"/>
<evidence type="ECO:0000256" key="2">
    <source>
        <dbReference type="ARBA" id="ARBA00023027"/>
    </source>
</evidence>
<dbReference type="SUPFAM" id="SSF53720">
    <property type="entry name" value="ALDH-like"/>
    <property type="match status" value="1"/>
</dbReference>
<gene>
    <name evidence="4" type="ORF">METZ01_LOCUS463512</name>
</gene>
<dbReference type="InterPro" id="IPR015590">
    <property type="entry name" value="Aldehyde_DH_dom"/>
</dbReference>
<dbReference type="InterPro" id="IPR016161">
    <property type="entry name" value="Ald_DH/histidinol_DH"/>
</dbReference>
<evidence type="ECO:0000259" key="3">
    <source>
        <dbReference type="Pfam" id="PF00171"/>
    </source>
</evidence>
<dbReference type="PANTHER" id="PTHR42986">
    <property type="entry name" value="BENZALDEHYDE DEHYDROGENASE YFMT"/>
    <property type="match status" value="1"/>
</dbReference>
<dbReference type="PANTHER" id="PTHR42986:SF1">
    <property type="entry name" value="BENZALDEHYDE DEHYDROGENASE YFMT"/>
    <property type="match status" value="1"/>
</dbReference>
<dbReference type="InterPro" id="IPR016163">
    <property type="entry name" value="Ald_DH_C"/>
</dbReference>
<dbReference type="Gene3D" id="3.40.309.10">
    <property type="entry name" value="Aldehyde Dehydrogenase, Chain A, domain 2"/>
    <property type="match status" value="1"/>
</dbReference>
<evidence type="ECO:0000313" key="4">
    <source>
        <dbReference type="EMBL" id="SVE10658.1"/>
    </source>
</evidence>
<comment type="similarity">
    <text evidence="1">Belongs to the aldehyde dehydrogenase family.</text>
</comment>
<sequence>VGGTALTITREEVFGPVSTVLRVDDEDEAFDLANDTEFGLSASVFTNDLWKMDRAIHEMRAGIVKVNGPTTGTEIHVPFGGEKNSSGHAAREQGDTAYEFFTRTRTAYIKPGGTR</sequence>
<organism evidence="4">
    <name type="scientific">marine metagenome</name>
    <dbReference type="NCBI Taxonomy" id="408172"/>
    <lineage>
        <taxon>unclassified sequences</taxon>
        <taxon>metagenomes</taxon>
        <taxon>ecological metagenomes</taxon>
    </lineage>
</organism>
<feature type="non-terminal residue" evidence="4">
    <location>
        <position position="1"/>
    </location>
</feature>
<keyword evidence="2" id="KW-0520">NAD</keyword>
<protein>
    <recommendedName>
        <fullName evidence="3">Aldehyde dehydrogenase domain-containing protein</fullName>
    </recommendedName>
</protein>
<dbReference type="EMBL" id="UINC01194530">
    <property type="protein sequence ID" value="SVE10658.1"/>
    <property type="molecule type" value="Genomic_DNA"/>
</dbReference>
<dbReference type="AlphaFoldDB" id="A0A383AU37"/>
<feature type="domain" description="Aldehyde dehydrogenase" evidence="3">
    <location>
        <begin position="7"/>
        <end position="106"/>
    </location>
</feature>
<accession>A0A383AU37</accession>
<dbReference type="Pfam" id="PF00171">
    <property type="entry name" value="Aldedh"/>
    <property type="match status" value="1"/>
</dbReference>
<dbReference type="GO" id="GO:0016620">
    <property type="term" value="F:oxidoreductase activity, acting on the aldehyde or oxo group of donors, NAD or NADP as acceptor"/>
    <property type="evidence" value="ECO:0007669"/>
    <property type="project" value="InterPro"/>
</dbReference>
<reference evidence="4" key="1">
    <citation type="submission" date="2018-05" db="EMBL/GenBank/DDBJ databases">
        <authorList>
            <person name="Lanie J.A."/>
            <person name="Ng W.-L."/>
            <person name="Kazmierczak K.M."/>
            <person name="Andrzejewski T.M."/>
            <person name="Davidsen T.M."/>
            <person name="Wayne K.J."/>
            <person name="Tettelin H."/>
            <person name="Glass J.I."/>
            <person name="Rusch D."/>
            <person name="Podicherti R."/>
            <person name="Tsui H.-C.T."/>
            <person name="Winkler M.E."/>
        </authorList>
    </citation>
    <scope>NUCLEOTIDE SEQUENCE</scope>
</reference>
<name>A0A383AU37_9ZZZZ</name>
<evidence type="ECO:0000256" key="1">
    <source>
        <dbReference type="ARBA" id="ARBA00009986"/>
    </source>
</evidence>